<dbReference type="KEGG" id="pbor:BSF38_02974"/>
<dbReference type="PANTHER" id="PTHR12526">
    <property type="entry name" value="GLYCOSYLTRANSFERASE"/>
    <property type="match status" value="1"/>
</dbReference>
<evidence type="ECO:0000313" key="5">
    <source>
        <dbReference type="EMBL" id="APW61460.1"/>
    </source>
</evidence>
<accession>A0A1U7CR90</accession>
<dbReference type="Proteomes" id="UP000186309">
    <property type="component" value="Chromosome"/>
</dbReference>
<dbReference type="PANTHER" id="PTHR12526:SF510">
    <property type="entry name" value="D-INOSITOL 3-PHOSPHATE GLYCOSYLTRANSFERASE"/>
    <property type="match status" value="1"/>
</dbReference>
<keyword evidence="6" id="KW-1185">Reference proteome</keyword>
<dbReference type="EMBL" id="CP019082">
    <property type="protein sequence ID" value="APW61460.1"/>
    <property type="molecule type" value="Genomic_DNA"/>
</dbReference>
<evidence type="ECO:0000313" key="6">
    <source>
        <dbReference type="Proteomes" id="UP000186309"/>
    </source>
</evidence>
<evidence type="ECO:0000259" key="3">
    <source>
        <dbReference type="Pfam" id="PF00534"/>
    </source>
</evidence>
<reference evidence="6" key="1">
    <citation type="submission" date="2016-12" db="EMBL/GenBank/DDBJ databases">
        <title>Comparative genomics of four Isosphaeraceae planctomycetes: a common pool of plasmids and glycoside hydrolase genes.</title>
        <authorList>
            <person name="Ivanova A."/>
        </authorList>
    </citation>
    <scope>NUCLEOTIDE SEQUENCE [LARGE SCALE GENOMIC DNA]</scope>
    <source>
        <strain evidence="6">PX4</strain>
    </source>
</reference>
<dbReference type="AlphaFoldDB" id="A0A1U7CR90"/>
<organism evidence="5 6">
    <name type="scientific">Paludisphaera borealis</name>
    <dbReference type="NCBI Taxonomy" id="1387353"/>
    <lineage>
        <taxon>Bacteria</taxon>
        <taxon>Pseudomonadati</taxon>
        <taxon>Planctomycetota</taxon>
        <taxon>Planctomycetia</taxon>
        <taxon>Isosphaerales</taxon>
        <taxon>Isosphaeraceae</taxon>
        <taxon>Paludisphaera</taxon>
    </lineage>
</organism>
<dbReference type="InterPro" id="IPR028098">
    <property type="entry name" value="Glyco_trans_4-like_N"/>
</dbReference>
<dbReference type="Gene3D" id="3.40.50.2000">
    <property type="entry name" value="Glycogen Phosphorylase B"/>
    <property type="match status" value="2"/>
</dbReference>
<sequence>MLKVLQLIPTLDRSGAEKQMVLLAKGLPRDRFQVEAAALTRSGPLEAELAEAGVPVATIGKRFKVDPFALGRLTRFMKAGKFDVVQTWIFAANTYGRIAARRAKVPVVVTTEMAVDLWKGKIERAVDRRLATWCDRLVGNSRAVVDFYRGLGVPDDRLEMIYSGIADEPAPTVDRAAVLAELGFPADSILVLFAGRLAAQKRVGDLLKTLDLLQHIQPNLRTAIAGDGPLRAELETTAGHYDLVDKVRFLGHRNDVPRLMAAADLVALPSEYEGLPNVILEAMSLGKPVVATAAPGTTEVVVDGETGVLVPINDAPKMARAVRDLVRNPDQARAMGQAGRARVRAEFRADAMVAQFADLYERLAAARK</sequence>
<dbReference type="GO" id="GO:0016757">
    <property type="term" value="F:glycosyltransferase activity"/>
    <property type="evidence" value="ECO:0007669"/>
    <property type="project" value="UniProtKB-KW"/>
</dbReference>
<proteinExistence type="predicted"/>
<keyword evidence="2 5" id="KW-0808">Transferase</keyword>
<feature type="domain" description="Glycosyl transferase family 1" evidence="3">
    <location>
        <begin position="180"/>
        <end position="341"/>
    </location>
</feature>
<dbReference type="SUPFAM" id="SSF53756">
    <property type="entry name" value="UDP-Glycosyltransferase/glycogen phosphorylase"/>
    <property type="match status" value="1"/>
</dbReference>
<keyword evidence="1" id="KW-0328">Glycosyltransferase</keyword>
<feature type="domain" description="Glycosyltransferase subfamily 4-like N-terminal" evidence="4">
    <location>
        <begin position="14"/>
        <end position="166"/>
    </location>
</feature>
<evidence type="ECO:0000256" key="2">
    <source>
        <dbReference type="ARBA" id="ARBA00022679"/>
    </source>
</evidence>
<dbReference type="Pfam" id="PF13439">
    <property type="entry name" value="Glyco_transf_4"/>
    <property type="match status" value="1"/>
</dbReference>
<dbReference type="InterPro" id="IPR001296">
    <property type="entry name" value="Glyco_trans_1"/>
</dbReference>
<protein>
    <submittedName>
        <fullName evidence="5">GT4 family glycosyltransferase</fullName>
    </submittedName>
</protein>
<evidence type="ECO:0000259" key="4">
    <source>
        <dbReference type="Pfam" id="PF13439"/>
    </source>
</evidence>
<dbReference type="OrthoDB" id="9795746at2"/>
<dbReference type="Pfam" id="PF00534">
    <property type="entry name" value="Glycos_transf_1"/>
    <property type="match status" value="1"/>
</dbReference>
<dbReference type="RefSeq" id="WP_083712953.1">
    <property type="nucleotide sequence ID" value="NZ_CP019082.1"/>
</dbReference>
<gene>
    <name evidence="5" type="ORF">BSF38_02974</name>
</gene>
<dbReference type="STRING" id="1387353.BSF38_02974"/>
<name>A0A1U7CR90_9BACT</name>
<evidence type="ECO:0000256" key="1">
    <source>
        <dbReference type="ARBA" id="ARBA00022676"/>
    </source>
</evidence>